<comment type="similarity">
    <text evidence="1">Belongs to the ephrin family.</text>
</comment>
<dbReference type="InterPro" id="IPR001799">
    <property type="entry name" value="Ephrin_RBD"/>
</dbReference>
<sequence>MGLGAPGRRCKPDHIGVVALVSAPPTPTIVSRIRSRLEGHLIRKFTNFRFPDEMSNSITVSMDDTLRVVCPAPGVEKRYLKIHKVSALSYESCLLETQRTLIATCDGSEASQKPTIIGVRRFSPLPSSKSILFEPGETYYWIGA</sequence>
<dbReference type="Pfam" id="PF00812">
    <property type="entry name" value="Ephrin"/>
    <property type="match status" value="1"/>
</dbReference>
<dbReference type="AlphaFoldDB" id="A0A2G9U3I8"/>
<protein>
    <recommendedName>
        <fullName evidence="2">Ephrin RBD domain-containing protein</fullName>
    </recommendedName>
</protein>
<evidence type="ECO:0000259" key="2">
    <source>
        <dbReference type="PROSITE" id="PS51551"/>
    </source>
</evidence>
<dbReference type="EMBL" id="KZ349523">
    <property type="protein sequence ID" value="PIO64841.1"/>
    <property type="molecule type" value="Genomic_DNA"/>
</dbReference>
<dbReference type="Proteomes" id="UP000230423">
    <property type="component" value="Unassembled WGS sequence"/>
</dbReference>
<gene>
    <name evidence="3" type="ORF">TELCIR_13512</name>
</gene>
<name>A0A2G9U3I8_TELCI</name>
<dbReference type="SUPFAM" id="SSF49503">
    <property type="entry name" value="Cupredoxins"/>
    <property type="match status" value="1"/>
</dbReference>
<reference evidence="3 4" key="1">
    <citation type="submission" date="2015-09" db="EMBL/GenBank/DDBJ databases">
        <title>Draft genome of the parasitic nematode Teladorsagia circumcincta isolate WARC Sus (inbred).</title>
        <authorList>
            <person name="Mitreva M."/>
        </authorList>
    </citation>
    <scope>NUCLEOTIDE SEQUENCE [LARGE SCALE GENOMIC DNA]</scope>
    <source>
        <strain evidence="3 4">S</strain>
    </source>
</reference>
<evidence type="ECO:0000256" key="1">
    <source>
        <dbReference type="PROSITE-ProRule" id="PRU00884"/>
    </source>
</evidence>
<organism evidence="3 4">
    <name type="scientific">Teladorsagia circumcincta</name>
    <name type="common">Brown stomach worm</name>
    <name type="synonym">Ostertagia circumcincta</name>
    <dbReference type="NCBI Taxonomy" id="45464"/>
    <lineage>
        <taxon>Eukaryota</taxon>
        <taxon>Metazoa</taxon>
        <taxon>Ecdysozoa</taxon>
        <taxon>Nematoda</taxon>
        <taxon>Chromadorea</taxon>
        <taxon>Rhabditida</taxon>
        <taxon>Rhabditina</taxon>
        <taxon>Rhabditomorpha</taxon>
        <taxon>Strongyloidea</taxon>
        <taxon>Trichostrongylidae</taxon>
        <taxon>Teladorsagia</taxon>
    </lineage>
</organism>
<proteinExistence type="inferred from homology"/>
<dbReference type="OrthoDB" id="6250301at2759"/>
<dbReference type="GO" id="GO:0016020">
    <property type="term" value="C:membrane"/>
    <property type="evidence" value="ECO:0007669"/>
    <property type="project" value="InterPro"/>
</dbReference>
<feature type="domain" description="Ephrin RBD" evidence="2">
    <location>
        <begin position="36"/>
        <end position="144"/>
    </location>
</feature>
<evidence type="ECO:0000313" key="4">
    <source>
        <dbReference type="Proteomes" id="UP000230423"/>
    </source>
</evidence>
<dbReference type="InterPro" id="IPR008972">
    <property type="entry name" value="Cupredoxin"/>
</dbReference>
<dbReference type="PROSITE" id="PS51551">
    <property type="entry name" value="EPHRIN_RBD_2"/>
    <property type="match status" value="1"/>
</dbReference>
<dbReference type="Gene3D" id="2.60.40.420">
    <property type="entry name" value="Cupredoxins - blue copper proteins"/>
    <property type="match status" value="1"/>
</dbReference>
<comment type="caution">
    <text evidence="1">Lacks conserved residue(s) required for the propagation of feature annotation.</text>
</comment>
<accession>A0A2G9U3I8</accession>
<evidence type="ECO:0000313" key="3">
    <source>
        <dbReference type="EMBL" id="PIO64841.1"/>
    </source>
</evidence>
<keyword evidence="4" id="KW-1185">Reference proteome</keyword>